<proteinExistence type="predicted"/>
<evidence type="ECO:0000313" key="2">
    <source>
        <dbReference type="Proteomes" id="UP000464657"/>
    </source>
</evidence>
<reference evidence="1 2" key="1">
    <citation type="journal article" date="2013" name="Int. J. Syst. Evol. Microbiol.">
        <title>Kordia antarctica sp. nov., isolated from Antarctic seawater.</title>
        <authorList>
            <person name="Baek K."/>
            <person name="Choi A."/>
            <person name="Kang I."/>
            <person name="Lee K."/>
            <person name="Cho J.C."/>
        </authorList>
    </citation>
    <scope>NUCLEOTIDE SEQUENCE [LARGE SCALE GENOMIC DNA]</scope>
    <source>
        <strain evidence="1 2">IMCC3317</strain>
    </source>
</reference>
<dbReference type="AlphaFoldDB" id="A0A7L4ZFF8"/>
<accession>A0A7L4ZFF8</accession>
<evidence type="ECO:0000313" key="1">
    <source>
        <dbReference type="EMBL" id="QHI35345.1"/>
    </source>
</evidence>
<dbReference type="EMBL" id="CP019288">
    <property type="protein sequence ID" value="QHI35345.1"/>
    <property type="molecule type" value="Genomic_DNA"/>
</dbReference>
<name>A0A7L4ZFF8_9FLAO</name>
<organism evidence="1 2">
    <name type="scientific">Kordia antarctica</name>
    <dbReference type="NCBI Taxonomy" id="1218801"/>
    <lineage>
        <taxon>Bacteria</taxon>
        <taxon>Pseudomonadati</taxon>
        <taxon>Bacteroidota</taxon>
        <taxon>Flavobacteriia</taxon>
        <taxon>Flavobacteriales</taxon>
        <taxon>Flavobacteriaceae</taxon>
        <taxon>Kordia</taxon>
    </lineage>
</organism>
<gene>
    <name evidence="1" type="ORF">IMCC3317_06910</name>
</gene>
<dbReference type="OrthoDB" id="9977508at2"/>
<keyword evidence="2" id="KW-1185">Reference proteome</keyword>
<sequence length="52" mass="5891">MKKRSLKNLKLNKKAISSFGDTYEKVKGRGTVNQTCEANGTWGDRCMVCHEQ</sequence>
<dbReference type="Proteomes" id="UP000464657">
    <property type="component" value="Chromosome"/>
</dbReference>
<dbReference type="KEGG" id="kan:IMCC3317_06910"/>
<protein>
    <submittedName>
        <fullName evidence="1">Uncharacterized protein</fullName>
    </submittedName>
</protein>
<dbReference type="RefSeq" id="WP_160128092.1">
    <property type="nucleotide sequence ID" value="NZ_CP019288.1"/>
</dbReference>